<protein>
    <submittedName>
        <fullName evidence="1">Type II toxin-antitoxin system RelE/ParE family toxin</fullName>
    </submittedName>
</protein>
<dbReference type="Proteomes" id="UP000706891">
    <property type="component" value="Unassembled WGS sequence"/>
</dbReference>
<accession>A0A938WTM0</accession>
<dbReference type="InterPro" id="IPR009241">
    <property type="entry name" value="HigB-like"/>
</dbReference>
<dbReference type="AlphaFoldDB" id="A0A938WTM0"/>
<dbReference type="RefSeq" id="WP_205104880.1">
    <property type="nucleotide sequence ID" value="NZ_JACJJG010000043.1"/>
</dbReference>
<proteinExistence type="predicted"/>
<dbReference type="Pfam" id="PF05973">
    <property type="entry name" value="Gp49"/>
    <property type="match status" value="1"/>
</dbReference>
<dbReference type="EMBL" id="JACJJG010000043">
    <property type="protein sequence ID" value="MBM6673919.1"/>
    <property type="molecule type" value="Genomic_DNA"/>
</dbReference>
<gene>
    <name evidence="1" type="ORF">H6A34_08525</name>
</gene>
<keyword evidence="2" id="KW-1185">Reference proteome</keyword>
<name>A0A938WTM0_9BACT</name>
<sequence length="114" mass="13480">MSVQKIRIAFMDMAREFIDSLPEKAQKKITYNLLKVEGGEMDRELFKKLDNSEIWEFRTLFNGISYRLFAFWDTEIEALVIATHGIIKKTQKTPKKEIEKAEAIRNEYFNAKNK</sequence>
<reference evidence="1" key="2">
    <citation type="journal article" date="2021" name="Sci. Rep.">
        <title>The distribution of antibiotic resistance genes in chicken gut microbiota commensals.</title>
        <authorList>
            <person name="Juricova H."/>
            <person name="Matiasovicova J."/>
            <person name="Kubasova T."/>
            <person name="Cejkova D."/>
            <person name="Rychlik I."/>
        </authorList>
    </citation>
    <scope>NUCLEOTIDE SEQUENCE</scope>
    <source>
        <strain evidence="1">An824</strain>
    </source>
</reference>
<comment type="caution">
    <text evidence="1">The sequence shown here is derived from an EMBL/GenBank/DDBJ whole genome shotgun (WGS) entry which is preliminary data.</text>
</comment>
<evidence type="ECO:0000313" key="2">
    <source>
        <dbReference type="Proteomes" id="UP000706891"/>
    </source>
</evidence>
<organism evidence="1 2">
    <name type="scientific">Marseilla massiliensis</name>
    <dbReference type="NCBI Taxonomy" id="1841864"/>
    <lineage>
        <taxon>Bacteria</taxon>
        <taxon>Pseudomonadati</taxon>
        <taxon>Bacteroidota</taxon>
        <taxon>Bacteroidia</taxon>
        <taxon>Bacteroidales</taxon>
        <taxon>Prevotellaceae</taxon>
        <taxon>Marseilla</taxon>
    </lineage>
</organism>
<reference evidence="1" key="1">
    <citation type="submission" date="2020-08" db="EMBL/GenBank/DDBJ databases">
        <authorList>
            <person name="Cejkova D."/>
            <person name="Kubasova T."/>
            <person name="Jahodarova E."/>
            <person name="Rychlik I."/>
        </authorList>
    </citation>
    <scope>NUCLEOTIDE SEQUENCE</scope>
    <source>
        <strain evidence="1">An824</strain>
    </source>
</reference>
<evidence type="ECO:0000313" key="1">
    <source>
        <dbReference type="EMBL" id="MBM6673919.1"/>
    </source>
</evidence>